<accession>A0A2U2J4N2</accession>
<keyword evidence="2" id="KW-1185">Reference proteome</keyword>
<gene>
    <name evidence="1" type="ORF">DF286_10830</name>
</gene>
<organism evidence="1 2">
    <name type="scientific">Allosphingosinicella humi</name>
    <dbReference type="NCBI Taxonomy" id="2068657"/>
    <lineage>
        <taxon>Bacteria</taxon>
        <taxon>Pseudomonadati</taxon>
        <taxon>Pseudomonadota</taxon>
        <taxon>Alphaproteobacteria</taxon>
        <taxon>Sphingomonadales</taxon>
        <taxon>Sphingomonadaceae</taxon>
        <taxon>Allosphingosinicella</taxon>
    </lineage>
</organism>
<evidence type="ECO:0000313" key="2">
    <source>
        <dbReference type="Proteomes" id="UP000245916"/>
    </source>
</evidence>
<dbReference type="AlphaFoldDB" id="A0A2U2J4N2"/>
<name>A0A2U2J4N2_9SPHN</name>
<protein>
    <submittedName>
        <fullName evidence="1">Uncharacterized protein</fullName>
    </submittedName>
</protein>
<reference evidence="1 2" key="1">
    <citation type="submission" date="2018-05" db="EMBL/GenBank/DDBJ databases">
        <title>Genome of Sphingosinicella humi QZX222.</title>
        <authorList>
            <person name="Qiao Z."/>
            <person name="Wang G."/>
        </authorList>
    </citation>
    <scope>NUCLEOTIDE SEQUENCE [LARGE SCALE GENOMIC DNA]</scope>
    <source>
        <strain evidence="1 2">QZX222</strain>
    </source>
</reference>
<evidence type="ECO:0000313" key="1">
    <source>
        <dbReference type="EMBL" id="PWG03306.1"/>
    </source>
</evidence>
<sequence length="90" mass="9268">MATFVFYADEPHKRRADGRNTLVAAGATEAAARAVAEALIRQPGALEAFAAVELGDSVPAFVVEGFGPVGSRGQSVWPGRTRGGDSLPGN</sequence>
<dbReference type="EMBL" id="QFFF01000001">
    <property type="protein sequence ID" value="PWG03306.1"/>
    <property type="molecule type" value="Genomic_DNA"/>
</dbReference>
<comment type="caution">
    <text evidence="1">The sequence shown here is derived from an EMBL/GenBank/DDBJ whole genome shotgun (WGS) entry which is preliminary data.</text>
</comment>
<dbReference type="Proteomes" id="UP000245916">
    <property type="component" value="Unassembled WGS sequence"/>
</dbReference>
<dbReference type="OrthoDB" id="8481107at2"/>
<proteinExistence type="predicted"/>
<dbReference type="RefSeq" id="WP_109271443.1">
    <property type="nucleotide sequence ID" value="NZ_QFFF01000001.1"/>
</dbReference>